<proteinExistence type="predicted"/>
<dbReference type="OrthoDB" id="291039at2"/>
<dbReference type="Proteomes" id="UP000187735">
    <property type="component" value="Chromosome"/>
</dbReference>
<organism evidence="1 2">
    <name type="scientific">Fuerstiella marisgermanici</name>
    <dbReference type="NCBI Taxonomy" id="1891926"/>
    <lineage>
        <taxon>Bacteria</taxon>
        <taxon>Pseudomonadati</taxon>
        <taxon>Planctomycetota</taxon>
        <taxon>Planctomycetia</taxon>
        <taxon>Planctomycetales</taxon>
        <taxon>Planctomycetaceae</taxon>
        <taxon>Fuerstiella</taxon>
    </lineage>
</organism>
<sequence>MTDLEDGDIKMQFDFRQVYSTLLEDWLQISPTKVVGGEFEKLALVSSR</sequence>
<protein>
    <submittedName>
        <fullName evidence="1">Uncharacterized protein</fullName>
    </submittedName>
</protein>
<dbReference type="KEGG" id="fmr:Fuma_05012"/>
<accession>A0A1P8WMR6</accession>
<dbReference type="AlphaFoldDB" id="A0A1P8WMR6"/>
<dbReference type="EMBL" id="CP017641">
    <property type="protein sequence ID" value="APZ95356.1"/>
    <property type="molecule type" value="Genomic_DNA"/>
</dbReference>
<dbReference type="RefSeq" id="WP_158521121.1">
    <property type="nucleotide sequence ID" value="NZ_CP017641.1"/>
</dbReference>
<evidence type="ECO:0000313" key="1">
    <source>
        <dbReference type="EMBL" id="APZ95356.1"/>
    </source>
</evidence>
<keyword evidence="2" id="KW-1185">Reference proteome</keyword>
<evidence type="ECO:0000313" key="2">
    <source>
        <dbReference type="Proteomes" id="UP000187735"/>
    </source>
</evidence>
<gene>
    <name evidence="1" type="ORF">Fuma_05012</name>
</gene>
<name>A0A1P8WMR6_9PLAN</name>
<reference evidence="1 2" key="1">
    <citation type="journal article" date="2016" name="Front. Microbiol.">
        <title>Fuerstia marisgermanicae gen. nov., sp. nov., an Unusual Member of the Phylum Planctomycetes from the German Wadden Sea.</title>
        <authorList>
            <person name="Kohn T."/>
            <person name="Heuer A."/>
            <person name="Jogler M."/>
            <person name="Vollmers J."/>
            <person name="Boedeker C."/>
            <person name="Bunk B."/>
            <person name="Rast P."/>
            <person name="Borchert D."/>
            <person name="Glockner I."/>
            <person name="Freese H.M."/>
            <person name="Klenk H.P."/>
            <person name="Overmann J."/>
            <person name="Kaster A.K."/>
            <person name="Rohde M."/>
            <person name="Wiegand S."/>
            <person name="Jogler C."/>
        </authorList>
    </citation>
    <scope>NUCLEOTIDE SEQUENCE [LARGE SCALE GENOMIC DNA]</scope>
    <source>
        <strain evidence="1 2">NH11</strain>
    </source>
</reference>